<dbReference type="EMBL" id="PVNH01000001">
    <property type="protein sequence ID" value="PRX51008.1"/>
    <property type="molecule type" value="Genomic_DNA"/>
</dbReference>
<evidence type="ECO:0000256" key="1">
    <source>
        <dbReference type="SAM" id="Phobius"/>
    </source>
</evidence>
<dbReference type="RefSeq" id="WP_106176537.1">
    <property type="nucleotide sequence ID" value="NZ_PVNH01000001.1"/>
</dbReference>
<reference evidence="2 3" key="1">
    <citation type="submission" date="2018-03" db="EMBL/GenBank/DDBJ databases">
        <title>Genomic Encyclopedia of Type Strains, Phase III (KMG-III): the genomes of soil and plant-associated and newly described type strains.</title>
        <authorList>
            <person name="Whitman W."/>
        </authorList>
    </citation>
    <scope>NUCLEOTIDE SEQUENCE [LARGE SCALE GENOMIC DNA]</scope>
    <source>
        <strain evidence="2 3">CGMCC 4.7125</strain>
    </source>
</reference>
<protein>
    <recommendedName>
        <fullName evidence="4">DUF1440 domain-containing protein</fullName>
    </recommendedName>
</protein>
<dbReference type="OrthoDB" id="3398813at2"/>
<evidence type="ECO:0008006" key="4">
    <source>
        <dbReference type="Google" id="ProtNLM"/>
    </source>
</evidence>
<evidence type="ECO:0000313" key="3">
    <source>
        <dbReference type="Proteomes" id="UP000238362"/>
    </source>
</evidence>
<accession>A0A2T0M2P0</accession>
<evidence type="ECO:0000313" key="2">
    <source>
        <dbReference type="EMBL" id="PRX51008.1"/>
    </source>
</evidence>
<name>A0A2T0M2P0_9PSEU</name>
<keyword evidence="3" id="KW-1185">Reference proteome</keyword>
<feature type="transmembrane region" description="Helical" evidence="1">
    <location>
        <begin position="70"/>
        <end position="90"/>
    </location>
</feature>
<gene>
    <name evidence="2" type="ORF">B0I33_101160</name>
</gene>
<dbReference type="AlphaFoldDB" id="A0A2T0M2P0"/>
<organism evidence="2 3">
    <name type="scientific">Prauserella shujinwangii</name>
    <dbReference type="NCBI Taxonomy" id="1453103"/>
    <lineage>
        <taxon>Bacteria</taxon>
        <taxon>Bacillati</taxon>
        <taxon>Actinomycetota</taxon>
        <taxon>Actinomycetes</taxon>
        <taxon>Pseudonocardiales</taxon>
        <taxon>Pseudonocardiaceae</taxon>
        <taxon>Prauserella</taxon>
    </lineage>
</organism>
<dbReference type="Proteomes" id="UP000238362">
    <property type="component" value="Unassembled WGS sequence"/>
</dbReference>
<proteinExistence type="predicted"/>
<keyword evidence="1" id="KW-0812">Transmembrane</keyword>
<feature type="transmembrane region" description="Helical" evidence="1">
    <location>
        <begin position="102"/>
        <end position="124"/>
    </location>
</feature>
<keyword evidence="1" id="KW-1133">Transmembrane helix</keyword>
<sequence>MEERQTHQHSRTTEIAHAALRGAVAAMSMSGLRALTTRLGLIARTPPEVVTEEGGPDVLRRLTRRQREGLIILLHWAYGAGGGAVFGALPDRVRLKPWAGPAYGTAVWLGFELGILPVLGLRLLRQQSTRERLALAADHLLYGAVLSELRARPRDTAG</sequence>
<keyword evidence="1" id="KW-0472">Membrane</keyword>
<comment type="caution">
    <text evidence="2">The sequence shown here is derived from an EMBL/GenBank/DDBJ whole genome shotgun (WGS) entry which is preliminary data.</text>
</comment>